<dbReference type="Pfam" id="PF01535">
    <property type="entry name" value="PPR"/>
    <property type="match status" value="3"/>
</dbReference>
<keyword evidence="4" id="KW-1185">Reference proteome</keyword>
<evidence type="ECO:0000313" key="3">
    <source>
        <dbReference type="EMBL" id="ONK63572.1"/>
    </source>
</evidence>
<dbReference type="PROSITE" id="PS51375">
    <property type="entry name" value="PPR"/>
    <property type="match status" value="3"/>
</dbReference>
<evidence type="ECO:0000256" key="2">
    <source>
        <dbReference type="PROSITE-ProRule" id="PRU00708"/>
    </source>
</evidence>
<protein>
    <recommendedName>
        <fullName evidence="5">Pentacotripeptide-repeat region of PRORP domain-containing protein</fullName>
    </recommendedName>
</protein>
<dbReference type="InterPro" id="IPR011990">
    <property type="entry name" value="TPR-like_helical_dom_sf"/>
</dbReference>
<name>A0A5P1ECK8_ASPOF</name>
<evidence type="ECO:0000313" key="4">
    <source>
        <dbReference type="Proteomes" id="UP000243459"/>
    </source>
</evidence>
<accession>A0A5P1ECK8</accession>
<keyword evidence="1" id="KW-0677">Repeat</keyword>
<sequence length="447" mass="50296">MRPQLLKTNKTTNNPNPLISSSFIITSVLSLHSLSPAIRLFSLLPFPSPLLPFNSLLRSVSHFRFSNPNSLFPLFFFLQLLRNGISPNRHTFPPLLSFLSHRRYPFPAPLHSFLLKSSFIPSDPHVSSSLLYLYASSNHLPSALHLFDEIPRINKNLFLWTSLIASHNNAGLHAQALLVFERMQYSGIRPNRVTMICSLAACSALGALDMGVWIHGFVKRSKWEVDVVLGTALIDMYGKCGRIDEGVCVFESMKERNVYTWNAVIGGLARAKSGEKAVEWFFRMVEVEGVDPDEVTLVEVLRACSYSGLVEIGRKMFESICDGRYGFRAGIKHYGCMVDLLGRAGLLDEAMELIEMMPFEPTVVIWGSFLGGCRAHGNMRLSEIAAKRLIEKEPENAAHYVVLSNLYREMGRWRDAEELRRLIKERGMRKDAGFSFTGADDALETFG</sequence>
<dbReference type="GO" id="GO:0003723">
    <property type="term" value="F:RNA binding"/>
    <property type="evidence" value="ECO:0007669"/>
    <property type="project" value="InterPro"/>
</dbReference>
<dbReference type="GO" id="GO:0009451">
    <property type="term" value="P:RNA modification"/>
    <property type="evidence" value="ECO:0007669"/>
    <property type="project" value="InterPro"/>
</dbReference>
<dbReference type="FunFam" id="1.25.40.10:FF:001204">
    <property type="entry name" value="Pentatricopeptide (PPR) repeat protein-like"/>
    <property type="match status" value="1"/>
</dbReference>
<dbReference type="NCBIfam" id="TIGR00756">
    <property type="entry name" value="PPR"/>
    <property type="match status" value="2"/>
</dbReference>
<evidence type="ECO:0008006" key="5">
    <source>
        <dbReference type="Google" id="ProtNLM"/>
    </source>
</evidence>
<dbReference type="Pfam" id="PF13812">
    <property type="entry name" value="PPR_3"/>
    <property type="match status" value="1"/>
</dbReference>
<dbReference type="InterPro" id="IPR046848">
    <property type="entry name" value="E_motif"/>
</dbReference>
<feature type="repeat" description="PPR" evidence="2">
    <location>
        <begin position="156"/>
        <end position="190"/>
    </location>
</feature>
<dbReference type="PANTHER" id="PTHR47926:SF490">
    <property type="entry name" value="REPEAT-LIKE SUPERFAMILY PROTEIN, PUTATIVE-RELATED"/>
    <property type="match status" value="1"/>
</dbReference>
<dbReference type="Proteomes" id="UP000243459">
    <property type="component" value="Chromosome 7"/>
</dbReference>
<evidence type="ECO:0000256" key="1">
    <source>
        <dbReference type="ARBA" id="ARBA00022737"/>
    </source>
</evidence>
<dbReference type="Pfam" id="PF20431">
    <property type="entry name" value="E_motif"/>
    <property type="match status" value="1"/>
</dbReference>
<dbReference type="PANTHER" id="PTHR47926">
    <property type="entry name" value="PENTATRICOPEPTIDE REPEAT-CONTAINING PROTEIN"/>
    <property type="match status" value="1"/>
</dbReference>
<dbReference type="AlphaFoldDB" id="A0A5P1ECK8"/>
<feature type="repeat" description="PPR" evidence="2">
    <location>
        <begin position="257"/>
        <end position="292"/>
    </location>
</feature>
<dbReference type="OMA" id="WFFIMER"/>
<feature type="repeat" description="PPR" evidence="2">
    <location>
        <begin position="226"/>
        <end position="256"/>
    </location>
</feature>
<proteinExistence type="predicted"/>
<dbReference type="SUPFAM" id="SSF48452">
    <property type="entry name" value="TPR-like"/>
    <property type="match status" value="1"/>
</dbReference>
<dbReference type="Gene3D" id="1.25.40.10">
    <property type="entry name" value="Tetratricopeptide repeat domain"/>
    <property type="match status" value="3"/>
</dbReference>
<gene>
    <name evidence="3" type="ORF">A4U43_C07F16640</name>
</gene>
<organism evidence="3 4">
    <name type="scientific">Asparagus officinalis</name>
    <name type="common">Garden asparagus</name>
    <dbReference type="NCBI Taxonomy" id="4686"/>
    <lineage>
        <taxon>Eukaryota</taxon>
        <taxon>Viridiplantae</taxon>
        <taxon>Streptophyta</taxon>
        <taxon>Embryophyta</taxon>
        <taxon>Tracheophyta</taxon>
        <taxon>Spermatophyta</taxon>
        <taxon>Magnoliopsida</taxon>
        <taxon>Liliopsida</taxon>
        <taxon>Asparagales</taxon>
        <taxon>Asparagaceae</taxon>
        <taxon>Asparagoideae</taxon>
        <taxon>Asparagus</taxon>
    </lineage>
</organism>
<dbReference type="EMBL" id="CM007387">
    <property type="protein sequence ID" value="ONK63572.1"/>
    <property type="molecule type" value="Genomic_DNA"/>
</dbReference>
<reference evidence="4" key="1">
    <citation type="journal article" date="2017" name="Nat. Commun.">
        <title>The asparagus genome sheds light on the origin and evolution of a young Y chromosome.</title>
        <authorList>
            <person name="Harkess A."/>
            <person name="Zhou J."/>
            <person name="Xu C."/>
            <person name="Bowers J.E."/>
            <person name="Van der Hulst R."/>
            <person name="Ayyampalayam S."/>
            <person name="Mercati F."/>
            <person name="Riccardi P."/>
            <person name="McKain M.R."/>
            <person name="Kakrana A."/>
            <person name="Tang H."/>
            <person name="Ray J."/>
            <person name="Groenendijk J."/>
            <person name="Arikit S."/>
            <person name="Mathioni S.M."/>
            <person name="Nakano M."/>
            <person name="Shan H."/>
            <person name="Telgmann-Rauber A."/>
            <person name="Kanno A."/>
            <person name="Yue Z."/>
            <person name="Chen H."/>
            <person name="Li W."/>
            <person name="Chen Y."/>
            <person name="Xu X."/>
            <person name="Zhang Y."/>
            <person name="Luo S."/>
            <person name="Chen H."/>
            <person name="Gao J."/>
            <person name="Mao Z."/>
            <person name="Pires J.C."/>
            <person name="Luo M."/>
            <person name="Kudrna D."/>
            <person name="Wing R.A."/>
            <person name="Meyers B.C."/>
            <person name="Yi K."/>
            <person name="Kong H."/>
            <person name="Lavrijsen P."/>
            <person name="Sunseri F."/>
            <person name="Falavigna A."/>
            <person name="Ye Y."/>
            <person name="Leebens-Mack J.H."/>
            <person name="Chen G."/>
        </authorList>
    </citation>
    <scope>NUCLEOTIDE SEQUENCE [LARGE SCALE GENOMIC DNA]</scope>
    <source>
        <strain evidence="4">cv. DH0086</strain>
    </source>
</reference>
<dbReference type="Gramene" id="ONK63572">
    <property type="protein sequence ID" value="ONK63572"/>
    <property type="gene ID" value="A4U43_C07F16640"/>
</dbReference>
<dbReference type="InterPro" id="IPR002885">
    <property type="entry name" value="PPR_rpt"/>
</dbReference>
<dbReference type="InterPro" id="IPR046960">
    <property type="entry name" value="PPR_At4g14850-like_plant"/>
</dbReference>